<feature type="domain" description="Schlafen AlbA-2" evidence="1">
    <location>
        <begin position="36"/>
        <end position="167"/>
    </location>
</feature>
<dbReference type="PANTHER" id="PTHR30595">
    <property type="entry name" value="GLPR-RELATED TRANSCRIPTIONAL REPRESSOR"/>
    <property type="match status" value="1"/>
</dbReference>
<reference evidence="2 3" key="1">
    <citation type="journal article" date="2017" name="ISME J.">
        <title>Potential for microbial H2 and metal transformations associated with novel bacteria and archaea in deep terrestrial subsurface sediments.</title>
        <authorList>
            <person name="Hernsdorf A.W."/>
            <person name="Amano Y."/>
            <person name="Miyakawa K."/>
            <person name="Ise K."/>
            <person name="Suzuki Y."/>
            <person name="Anantharaman K."/>
            <person name="Probst A."/>
            <person name="Burstein D."/>
            <person name="Thomas B.C."/>
            <person name="Banfield J.F."/>
        </authorList>
    </citation>
    <scope>NUCLEOTIDE SEQUENCE [LARGE SCALE GENOMIC DNA]</scope>
    <source>
        <strain evidence="2">HGW-Wallbacteria-1</strain>
    </source>
</reference>
<dbReference type="Pfam" id="PF04326">
    <property type="entry name" value="SLFN_AlbA_2"/>
    <property type="match status" value="1"/>
</dbReference>
<protein>
    <recommendedName>
        <fullName evidence="1">Schlafen AlbA-2 domain-containing protein</fullName>
    </recommendedName>
</protein>
<name>A0A2N1PJ33_9BACT</name>
<accession>A0A2N1PJ33</accession>
<dbReference type="EMBL" id="PGXC01000051">
    <property type="protein sequence ID" value="PKK88329.1"/>
    <property type="molecule type" value="Genomic_DNA"/>
</dbReference>
<comment type="caution">
    <text evidence="2">The sequence shown here is derived from an EMBL/GenBank/DDBJ whole genome shotgun (WGS) entry which is preliminary data.</text>
</comment>
<gene>
    <name evidence="2" type="ORF">CVV64_19275</name>
</gene>
<proteinExistence type="predicted"/>
<dbReference type="PANTHER" id="PTHR30595:SF6">
    <property type="entry name" value="SCHLAFEN ALBA-2 DOMAIN-CONTAINING PROTEIN"/>
    <property type="match status" value="1"/>
</dbReference>
<evidence type="ECO:0000313" key="3">
    <source>
        <dbReference type="Proteomes" id="UP000233256"/>
    </source>
</evidence>
<dbReference type="AlphaFoldDB" id="A0A2N1PJ33"/>
<dbReference type="Gene3D" id="3.30.950.30">
    <property type="entry name" value="Schlafen, AAA domain"/>
    <property type="match status" value="1"/>
</dbReference>
<dbReference type="InterPro" id="IPR007421">
    <property type="entry name" value="Schlafen_AlbA_2_dom"/>
</dbReference>
<evidence type="ECO:0000313" key="2">
    <source>
        <dbReference type="EMBL" id="PKK88329.1"/>
    </source>
</evidence>
<organism evidence="2 3">
    <name type="scientific">Candidatus Wallbacteria bacterium HGW-Wallbacteria-1</name>
    <dbReference type="NCBI Taxonomy" id="2013854"/>
    <lineage>
        <taxon>Bacteria</taxon>
        <taxon>Candidatus Walliibacteriota</taxon>
    </lineage>
</organism>
<dbReference type="InterPro" id="IPR038461">
    <property type="entry name" value="Schlafen_AlbA_2_dom_sf"/>
</dbReference>
<sequence length="419" mass="48032">MVKRAKALKLFVKLLLRSLRKPVDSITLENLLNENESNYVDFKQAQYRFAGASDEDKSEILKDILAFANAWRRTDAYILIGVKEVKGGRSQVIGIKDHFDDATLQQFVNSKVQKPIQFSYIAFEFEEKQLGIIKIPVQERPFYLKQKYGKLKPNAVYLRRGSSTDEAEPDEIAKMGIALASSTQSQLPKVDCEFANPITRKLYGKEIEITSTVLIVNESFQNFSPRQNNLSIASIGSSPNRNFYRELFQFYEYQSLLKKVSLRLINIGNVTAFNARVEISIVEDDLLFVHKSDFPDHPQKYFNYLASINDRVSFPAIAKIGSRLSIEKNGAGWLIIINFGNIQPKAEDWLEEPIFIGSRKPQDVRFDVIIYADNAPNPLHVPLCIHFSTNDVVLTLQELEADHEKTLEQEYQEFYPDEE</sequence>
<dbReference type="Proteomes" id="UP000233256">
    <property type="component" value="Unassembled WGS sequence"/>
</dbReference>
<evidence type="ECO:0000259" key="1">
    <source>
        <dbReference type="Pfam" id="PF04326"/>
    </source>
</evidence>